<feature type="signal peptide" evidence="1">
    <location>
        <begin position="1"/>
        <end position="22"/>
    </location>
</feature>
<sequence length="147" mass="15157">MFQRAWSCLSAFAIALFLTACAGPGQQPGEMEIRSGVIEQINFVQLPSNHHAGVGAVVGGLAGLGIGSLIGAGTGRDVAMVLGTVGGAVAGNEVQKKYDQPVPGQQIIVRTGNGVLISVTQPMSQGLYQGQRVFIEGNGENSRVVPR</sequence>
<dbReference type="PROSITE" id="PS51257">
    <property type="entry name" value="PROKAR_LIPOPROTEIN"/>
    <property type="match status" value="1"/>
</dbReference>
<gene>
    <name evidence="3" type="ORF">IPK02_14675</name>
</gene>
<comment type="caution">
    <text evidence="3">The sequence shown here is derived from an EMBL/GenBank/DDBJ whole genome shotgun (WGS) entry which is preliminary data.</text>
</comment>
<feature type="chain" id="PRO_5038117482" evidence="1">
    <location>
        <begin position="23"/>
        <end position="147"/>
    </location>
</feature>
<evidence type="ECO:0000256" key="1">
    <source>
        <dbReference type="SAM" id="SignalP"/>
    </source>
</evidence>
<organism evidence="3 4">
    <name type="scientific">Candidatus Accumulibacter affinis</name>
    <dbReference type="NCBI Taxonomy" id="2954384"/>
    <lineage>
        <taxon>Bacteria</taxon>
        <taxon>Pseudomonadati</taxon>
        <taxon>Pseudomonadota</taxon>
        <taxon>Betaproteobacteria</taxon>
        <taxon>Candidatus Accumulibacter</taxon>
    </lineage>
</organism>
<dbReference type="EMBL" id="JADJOT010000009">
    <property type="protein sequence ID" value="MBK7955086.1"/>
    <property type="molecule type" value="Genomic_DNA"/>
</dbReference>
<reference evidence="3 4" key="1">
    <citation type="submission" date="2020-10" db="EMBL/GenBank/DDBJ databases">
        <title>Connecting structure to function with the recovery of over 1000 high-quality activated sludge metagenome-assembled genomes encoding full-length rRNA genes using long-read sequencing.</title>
        <authorList>
            <person name="Singleton C.M."/>
            <person name="Petriglieri F."/>
            <person name="Kristensen J.M."/>
            <person name="Kirkegaard R.H."/>
            <person name="Michaelsen T.Y."/>
            <person name="Andersen M.H."/>
            <person name="Karst S.M."/>
            <person name="Dueholm M.S."/>
            <person name="Nielsen P.H."/>
            <person name="Albertsen M."/>
        </authorList>
    </citation>
    <scope>NUCLEOTIDE SEQUENCE [LARGE SCALE GENOMIC DNA]</scope>
    <source>
        <strain evidence="3">Fred_18-Q3-R57-64_BAT3C.720</strain>
    </source>
</reference>
<dbReference type="InterPro" id="IPR008816">
    <property type="entry name" value="Gly_zipper_2TM_dom"/>
</dbReference>
<dbReference type="Proteomes" id="UP000706151">
    <property type="component" value="Unassembled WGS sequence"/>
</dbReference>
<dbReference type="GO" id="GO:0019867">
    <property type="term" value="C:outer membrane"/>
    <property type="evidence" value="ECO:0007669"/>
    <property type="project" value="InterPro"/>
</dbReference>
<protein>
    <submittedName>
        <fullName evidence="3">Glycine zipper 2TM domain-containing protein</fullName>
    </submittedName>
</protein>
<proteinExistence type="predicted"/>
<name>A0A935TAJ2_9PROT</name>
<evidence type="ECO:0000259" key="2">
    <source>
        <dbReference type="Pfam" id="PF05433"/>
    </source>
</evidence>
<accession>A0A935TAJ2</accession>
<keyword evidence="1" id="KW-0732">Signal</keyword>
<evidence type="ECO:0000313" key="3">
    <source>
        <dbReference type="EMBL" id="MBK7955086.1"/>
    </source>
</evidence>
<dbReference type="AlphaFoldDB" id="A0A935TAJ2"/>
<feature type="domain" description="Glycine zipper 2TM" evidence="2">
    <location>
        <begin position="55"/>
        <end position="95"/>
    </location>
</feature>
<dbReference type="Pfam" id="PF05433">
    <property type="entry name" value="Rick_17kDa_Anti"/>
    <property type="match status" value="1"/>
</dbReference>
<evidence type="ECO:0000313" key="4">
    <source>
        <dbReference type="Proteomes" id="UP000706151"/>
    </source>
</evidence>